<protein>
    <recommendedName>
        <fullName evidence="2">polynucleotide 5'-hydroxyl-kinase</fullName>
        <ecNumber evidence="2">2.7.1.78</ecNumber>
    </recommendedName>
</protein>
<gene>
    <name evidence="11" type="ORF">NAS2_0470</name>
</gene>
<keyword evidence="3" id="KW-0808">Transferase</keyword>
<sequence length="422" mass="45962">MAGEFEVPSGFTLTVRGPGSAEVVEGEVIAFGARLTSGSRLQIPEGRTIPLEAVVDSFIRSSTESAEVVKGSTVPKEWEELAKEALDRSRVMVIGANDTGKSSLILYMVNRALAAGRRPAIVDADIGQTDIGPAGTIGLAFPRNQSPVYSGFEMSDAYFVGDKSPVGHLLPMVVGSRLMVDRAIEAGAAPVFVNTTGFVEGSSGWALKTHKVEALEPDLLIAIERGEELRQVLRSIPRNTRVRRARPPGAVMKERADRARYRVTTLTSIASRRTPMEVNLRDVRLVNARTLLMPEDGELRRRLEAATGIRPELVGVSGDEAVAVFRERLEQKAFSYAMAILEGAGEPRIVNLDRLEGLYLGLMDPHDKFIGVGRLLKLEPRHGTMRGEAVLFSQGEIGGVVFGYLLLDDEWREIGTIKPGYL</sequence>
<evidence type="ECO:0000256" key="9">
    <source>
        <dbReference type="ARBA" id="ARBA00044673"/>
    </source>
</evidence>
<name>A0A4P2VBF7_9ARCH</name>
<dbReference type="InterPro" id="IPR032319">
    <property type="entry name" value="CLP1_P"/>
</dbReference>
<dbReference type="Gene3D" id="3.40.50.300">
    <property type="entry name" value="P-loop containing nucleotide triphosphate hydrolases"/>
    <property type="match status" value="1"/>
</dbReference>
<dbReference type="InterPro" id="IPR045116">
    <property type="entry name" value="Clp1/Grc3"/>
</dbReference>
<evidence type="ECO:0000256" key="2">
    <source>
        <dbReference type="ARBA" id="ARBA00012157"/>
    </source>
</evidence>
<dbReference type="PANTHER" id="PTHR12755">
    <property type="entry name" value="CLEAVAGE/POLYADENYLATION FACTOR IA SUBUNIT CLP1P"/>
    <property type="match status" value="1"/>
</dbReference>
<comment type="catalytic activity">
    <reaction evidence="8">
        <text>a 5'-end dephospho-ribonucleoside-RNA + ATP = a 5'-end 5'-phospho-ribonucleoside-RNA + ADP + H(+)</text>
        <dbReference type="Rhea" id="RHEA:54580"/>
        <dbReference type="Rhea" id="RHEA-COMP:13936"/>
        <dbReference type="Rhea" id="RHEA-COMP:15179"/>
        <dbReference type="ChEBI" id="CHEBI:15378"/>
        <dbReference type="ChEBI" id="CHEBI:30616"/>
        <dbReference type="ChEBI" id="CHEBI:138282"/>
        <dbReference type="ChEBI" id="CHEBI:138284"/>
        <dbReference type="ChEBI" id="CHEBI:456216"/>
        <dbReference type="EC" id="2.7.1.78"/>
    </reaction>
</comment>
<keyword evidence="6" id="KW-0067">ATP-binding</keyword>
<dbReference type="InterPro" id="IPR027417">
    <property type="entry name" value="P-loop_NTPase"/>
</dbReference>
<evidence type="ECO:0000256" key="3">
    <source>
        <dbReference type="ARBA" id="ARBA00022679"/>
    </source>
</evidence>
<comment type="function">
    <text evidence="7">Polynucleotide kinase that can phosphorylate the 5'-hydroxyl groups of both single-stranded RNA (ssRNA) and single-stranded DNA (ssDNA). Exhibits a strong preference for ssRNA.</text>
</comment>
<keyword evidence="4" id="KW-0547">Nucleotide-binding</keyword>
<evidence type="ECO:0000313" key="12">
    <source>
        <dbReference type="Proteomes" id="UP000509448"/>
    </source>
</evidence>
<reference evidence="11 12" key="1">
    <citation type="journal article" date="2019" name="ISME J.">
        <title>Isolation and characterization of a thermophilic sulfur- and iron-reducing thaumarchaeote from a terrestrial acidic hot spring.</title>
        <authorList>
            <person name="Kato S."/>
            <person name="Itoh T."/>
            <person name="Yuki M."/>
            <person name="Nagamori M."/>
            <person name="Ohnishi M."/>
            <person name="Uematsu K."/>
            <person name="Suzuki K."/>
            <person name="Takashina T."/>
            <person name="Ohkuma M."/>
        </authorList>
    </citation>
    <scope>NUCLEOTIDE SEQUENCE [LARGE SCALE GENOMIC DNA]</scope>
    <source>
        <strain evidence="11 12">NAS-02</strain>
    </source>
</reference>
<dbReference type="AlphaFoldDB" id="A0A4P2VBF7"/>
<dbReference type="GO" id="GO:0051734">
    <property type="term" value="F:ATP-dependent polynucleotide 5'-hydroxyl-kinase activity"/>
    <property type="evidence" value="ECO:0007669"/>
    <property type="project" value="UniProtKB-EC"/>
</dbReference>
<accession>A0A4P2VBF7</accession>
<evidence type="ECO:0000256" key="6">
    <source>
        <dbReference type="ARBA" id="ARBA00022840"/>
    </source>
</evidence>
<dbReference type="Proteomes" id="UP000509448">
    <property type="component" value="Chromosome"/>
</dbReference>
<organism evidence="11 12">
    <name type="scientific">Conexivisphaera calida</name>
    <dbReference type="NCBI Taxonomy" id="1874277"/>
    <lineage>
        <taxon>Archaea</taxon>
        <taxon>Nitrososphaerota</taxon>
        <taxon>Conexivisphaeria</taxon>
        <taxon>Conexivisphaerales</taxon>
        <taxon>Conexivisphaeraceae</taxon>
        <taxon>Conexivisphaera</taxon>
    </lineage>
</organism>
<comment type="catalytic activity">
    <reaction evidence="9">
        <text>a 5'-end dephospho-2'-deoxyribonucleoside-DNA + ATP = a 5'-end 5'-phospho-2'-deoxyribonucleoside-DNA + ADP + H(+)</text>
        <dbReference type="Rhea" id="RHEA:15669"/>
        <dbReference type="Rhea" id="RHEA-COMP:13180"/>
        <dbReference type="Rhea" id="RHEA-COMP:13184"/>
        <dbReference type="ChEBI" id="CHEBI:15378"/>
        <dbReference type="ChEBI" id="CHEBI:30616"/>
        <dbReference type="ChEBI" id="CHEBI:136412"/>
        <dbReference type="ChEBI" id="CHEBI:136416"/>
        <dbReference type="ChEBI" id="CHEBI:456216"/>
        <dbReference type="EC" id="2.7.1.78"/>
    </reaction>
</comment>
<proteinExistence type="predicted"/>
<dbReference type="EMBL" id="AP018732">
    <property type="protein sequence ID" value="BBE41859.1"/>
    <property type="molecule type" value="Genomic_DNA"/>
</dbReference>
<dbReference type="SUPFAM" id="SSF52540">
    <property type="entry name" value="P-loop containing nucleoside triphosphate hydrolases"/>
    <property type="match status" value="1"/>
</dbReference>
<evidence type="ECO:0000313" key="11">
    <source>
        <dbReference type="EMBL" id="BBE41859.1"/>
    </source>
</evidence>
<evidence type="ECO:0000256" key="1">
    <source>
        <dbReference type="ARBA" id="ARBA00001968"/>
    </source>
</evidence>
<dbReference type="PANTHER" id="PTHR12755:SF3">
    <property type="entry name" value="POLYNUCLEOTIDE 5'-HYDROXYL-KINASE NOL9"/>
    <property type="match status" value="1"/>
</dbReference>
<keyword evidence="12" id="KW-1185">Reference proteome</keyword>
<evidence type="ECO:0000259" key="10">
    <source>
        <dbReference type="Pfam" id="PF16575"/>
    </source>
</evidence>
<dbReference type="RefSeq" id="WP_174448154.1">
    <property type="nucleotide sequence ID" value="NZ_AP018732.1"/>
</dbReference>
<evidence type="ECO:0000256" key="8">
    <source>
        <dbReference type="ARBA" id="ARBA00044641"/>
    </source>
</evidence>
<dbReference type="OrthoDB" id="359472at2157"/>
<evidence type="ECO:0000256" key="5">
    <source>
        <dbReference type="ARBA" id="ARBA00022777"/>
    </source>
</evidence>
<dbReference type="GeneID" id="55584288"/>
<dbReference type="EC" id="2.7.1.78" evidence="2"/>
<comment type="cofactor">
    <cofactor evidence="1">
        <name>a divalent metal cation</name>
        <dbReference type="ChEBI" id="CHEBI:60240"/>
    </cofactor>
</comment>
<dbReference type="GO" id="GO:0006396">
    <property type="term" value="P:RNA processing"/>
    <property type="evidence" value="ECO:0007669"/>
    <property type="project" value="InterPro"/>
</dbReference>
<evidence type="ECO:0000256" key="7">
    <source>
        <dbReference type="ARBA" id="ARBA00024737"/>
    </source>
</evidence>
<dbReference type="Pfam" id="PF16575">
    <property type="entry name" value="CLP1_P"/>
    <property type="match status" value="1"/>
</dbReference>
<keyword evidence="5" id="KW-0418">Kinase</keyword>
<feature type="domain" description="Clp1 P-loop" evidence="10">
    <location>
        <begin position="95"/>
        <end position="264"/>
    </location>
</feature>
<evidence type="ECO:0000256" key="4">
    <source>
        <dbReference type="ARBA" id="ARBA00022741"/>
    </source>
</evidence>
<dbReference type="GO" id="GO:0005524">
    <property type="term" value="F:ATP binding"/>
    <property type="evidence" value="ECO:0007669"/>
    <property type="project" value="UniProtKB-KW"/>
</dbReference>
<dbReference type="KEGG" id="ccai:NAS2_0470"/>